<dbReference type="Gramene" id="TKW21103">
    <property type="protein sequence ID" value="TKW21103"/>
    <property type="gene ID" value="SEVIR_4G184801v2"/>
</dbReference>
<dbReference type="EMBL" id="CM016555">
    <property type="protein sequence ID" value="TKW21103.1"/>
    <property type="molecule type" value="Genomic_DNA"/>
</dbReference>
<feature type="region of interest" description="Disordered" evidence="1">
    <location>
        <begin position="1"/>
        <end position="33"/>
    </location>
</feature>
<reference evidence="2" key="1">
    <citation type="submission" date="2019-03" db="EMBL/GenBank/DDBJ databases">
        <title>WGS assembly of Setaria viridis.</title>
        <authorList>
            <person name="Huang P."/>
            <person name="Jenkins J."/>
            <person name="Grimwood J."/>
            <person name="Barry K."/>
            <person name="Healey A."/>
            <person name="Mamidi S."/>
            <person name="Sreedasyam A."/>
            <person name="Shu S."/>
            <person name="Feldman M."/>
            <person name="Wu J."/>
            <person name="Yu Y."/>
            <person name="Chen C."/>
            <person name="Johnson J."/>
            <person name="Rokhsar D."/>
            <person name="Baxter I."/>
            <person name="Schmutz J."/>
            <person name="Brutnell T."/>
            <person name="Kellogg E."/>
        </authorList>
    </citation>
    <scope>NUCLEOTIDE SEQUENCE [LARGE SCALE GENOMIC DNA]</scope>
</reference>
<gene>
    <name evidence="2" type="ORF">SEVIR_4G184801v2</name>
</gene>
<dbReference type="Proteomes" id="UP000298652">
    <property type="component" value="Chromosome 4"/>
</dbReference>
<protein>
    <submittedName>
        <fullName evidence="2">Uncharacterized protein</fullName>
    </submittedName>
</protein>
<evidence type="ECO:0000313" key="3">
    <source>
        <dbReference type="Proteomes" id="UP000298652"/>
    </source>
</evidence>
<name>A0A4U6V1J8_SETVI</name>
<keyword evidence="3" id="KW-1185">Reference proteome</keyword>
<organism evidence="2 3">
    <name type="scientific">Setaria viridis</name>
    <name type="common">Green bristlegrass</name>
    <name type="synonym">Setaria italica subsp. viridis</name>
    <dbReference type="NCBI Taxonomy" id="4556"/>
    <lineage>
        <taxon>Eukaryota</taxon>
        <taxon>Viridiplantae</taxon>
        <taxon>Streptophyta</taxon>
        <taxon>Embryophyta</taxon>
        <taxon>Tracheophyta</taxon>
        <taxon>Spermatophyta</taxon>
        <taxon>Magnoliopsida</taxon>
        <taxon>Liliopsida</taxon>
        <taxon>Poales</taxon>
        <taxon>Poaceae</taxon>
        <taxon>PACMAD clade</taxon>
        <taxon>Panicoideae</taxon>
        <taxon>Panicodae</taxon>
        <taxon>Paniceae</taxon>
        <taxon>Cenchrinae</taxon>
        <taxon>Setaria</taxon>
    </lineage>
</organism>
<dbReference type="AlphaFoldDB" id="A0A4U6V1J8"/>
<sequence length="99" mass="11736">MVHRRAREHDGRETTTEASKAWRRPDTRRHQGGRVAAKWRWIVWMVWASKLPCKQVSQFGPQNRGRARCGRGFKKEGTWRHHETWVEVKQSCEGDVSVR</sequence>
<evidence type="ECO:0000313" key="2">
    <source>
        <dbReference type="EMBL" id="TKW21103.1"/>
    </source>
</evidence>
<evidence type="ECO:0000256" key="1">
    <source>
        <dbReference type="SAM" id="MobiDB-lite"/>
    </source>
</evidence>
<accession>A0A4U6V1J8</accession>
<proteinExistence type="predicted"/>